<reference evidence="1 2" key="1">
    <citation type="submission" date="2023-04" db="EMBL/GenBank/DDBJ databases">
        <title>Antarctic isolates genomes.</title>
        <authorList>
            <person name="Dimov S.G."/>
        </authorList>
    </citation>
    <scope>NUCLEOTIDE SEQUENCE [LARGE SCALE GENOMIC DNA]</scope>
    <source>
        <strain evidence="1 2">AL19</strain>
    </source>
</reference>
<protein>
    <submittedName>
        <fullName evidence="1">Phenylacetate--CoA ligase family protein</fullName>
    </submittedName>
</protein>
<evidence type="ECO:0000313" key="2">
    <source>
        <dbReference type="Proteomes" id="UP001243286"/>
    </source>
</evidence>
<dbReference type="Gene3D" id="3.40.50.12780">
    <property type="entry name" value="N-terminal domain of ligase-like"/>
    <property type="match status" value="1"/>
</dbReference>
<dbReference type="SUPFAM" id="SSF56801">
    <property type="entry name" value="Acetyl-CoA synthetase-like"/>
    <property type="match status" value="1"/>
</dbReference>
<evidence type="ECO:0000313" key="1">
    <source>
        <dbReference type="EMBL" id="MDI3235831.1"/>
    </source>
</evidence>
<dbReference type="InterPro" id="IPR042099">
    <property type="entry name" value="ANL_N_sf"/>
</dbReference>
<comment type="caution">
    <text evidence="1">The sequence shown here is derived from an EMBL/GenBank/DDBJ whole genome shotgun (WGS) entry which is preliminary data.</text>
</comment>
<dbReference type="RefSeq" id="WP_282356838.1">
    <property type="nucleotide sequence ID" value="NZ_JASBQV010000022.1"/>
</dbReference>
<gene>
    <name evidence="1" type="ORF">QK289_12500</name>
</gene>
<proteinExistence type="predicted"/>
<dbReference type="GO" id="GO:0016874">
    <property type="term" value="F:ligase activity"/>
    <property type="evidence" value="ECO:0007669"/>
    <property type="project" value="UniProtKB-KW"/>
</dbReference>
<accession>A0ABT6R4H1</accession>
<name>A0ABT6R4H1_9BACL</name>
<sequence>MALKEELYYKSPIFIQNILTSLYGKKLMQERYGMGYEEKIKELREKDRTIDYRIEQLERLNAFLLFVQTHTPYYQKLFQEHDIRLPFTTLDQLQTIPVLEKETLRQQNEAFLSKVDAPVRGRTGGTSGKSLQVAFMREDVQERMAHLDYFKELHGFYSGMRRASFTGRTLTAVDQKKPIFWRMNRPLNQLLLSIFHMKEENFSAYIEELNRFRPAALDGTPTAMLEIALYMLKHKIQLDFPLTAIFPTSETVTPEMRLVLEEAFQAPVFDQYGSSEGAPIISECRERKLHLHHETGIIEPYGEGGEVVVTCFTTRGTPLIRYRIGDRMTLSHDQCTCGLNGPIIESIDGRGTSYIVSEKRGKVFEGDITTIARELPNSVLRLQVEQYALNQVTLRYIPDEQLFVPKHEKILLREMQKLLGSSMQVTLEPVRQMKQEPNGKTLIVRQSMK</sequence>
<keyword evidence="1" id="KW-0436">Ligase</keyword>
<keyword evidence="2" id="KW-1185">Reference proteome</keyword>
<organism evidence="1 2">
    <name type="scientific">Exiguobacterium antarcticum</name>
    <dbReference type="NCBI Taxonomy" id="132920"/>
    <lineage>
        <taxon>Bacteria</taxon>
        <taxon>Bacillati</taxon>
        <taxon>Bacillota</taxon>
        <taxon>Bacilli</taxon>
        <taxon>Bacillales</taxon>
        <taxon>Bacillales Family XII. Incertae Sedis</taxon>
        <taxon>Exiguobacterium</taxon>
    </lineage>
</organism>
<dbReference type="PANTHER" id="PTHR36932">
    <property type="entry name" value="CAPSULAR POLYSACCHARIDE BIOSYNTHESIS PROTEIN"/>
    <property type="match status" value="1"/>
</dbReference>
<dbReference type="EMBL" id="JASBQV010000022">
    <property type="protein sequence ID" value="MDI3235831.1"/>
    <property type="molecule type" value="Genomic_DNA"/>
</dbReference>
<dbReference type="InterPro" id="IPR053158">
    <property type="entry name" value="CapK_Type1_Caps_Biosynth"/>
</dbReference>
<dbReference type="PANTHER" id="PTHR36932:SF1">
    <property type="entry name" value="CAPSULAR POLYSACCHARIDE BIOSYNTHESIS PROTEIN"/>
    <property type="match status" value="1"/>
</dbReference>
<dbReference type="Proteomes" id="UP001243286">
    <property type="component" value="Unassembled WGS sequence"/>
</dbReference>